<proteinExistence type="inferred from homology"/>
<keyword evidence="3 6" id="KW-0645">Protease</keyword>
<comment type="similarity">
    <text evidence="1 6">Belongs to the peptidase S10 family.</text>
</comment>
<dbReference type="InterPro" id="IPR018202">
    <property type="entry name" value="Ser_caboxypep_ser_AS"/>
</dbReference>
<dbReference type="GO" id="GO:0000324">
    <property type="term" value="C:fungal-type vacuole"/>
    <property type="evidence" value="ECO:0007669"/>
    <property type="project" value="TreeGrafter"/>
</dbReference>
<feature type="region of interest" description="Disordered" evidence="7">
    <location>
        <begin position="602"/>
        <end position="623"/>
    </location>
</feature>
<keyword evidence="4 6" id="KW-0378">Hydrolase</keyword>
<dbReference type="PRINTS" id="PR00724">
    <property type="entry name" value="CRBOXYPTASEC"/>
</dbReference>
<feature type="compositionally biased region" description="Low complexity" evidence="7">
    <location>
        <begin position="602"/>
        <end position="613"/>
    </location>
</feature>
<dbReference type="PROSITE" id="PS00131">
    <property type="entry name" value="CARBOXYPEPT_SER_SER"/>
    <property type="match status" value="1"/>
</dbReference>
<evidence type="ECO:0000256" key="1">
    <source>
        <dbReference type="ARBA" id="ARBA00009431"/>
    </source>
</evidence>
<dbReference type="EC" id="3.4.16.-" evidence="6"/>
<dbReference type="Proteomes" id="UP000215453">
    <property type="component" value="Chromosome 13"/>
</dbReference>
<evidence type="ECO:0000313" key="9">
    <source>
        <dbReference type="Proteomes" id="UP000215453"/>
    </source>
</evidence>
<dbReference type="SUPFAM" id="SSF53474">
    <property type="entry name" value="alpha/beta-Hydrolases"/>
    <property type="match status" value="1"/>
</dbReference>
<evidence type="ECO:0000256" key="2">
    <source>
        <dbReference type="ARBA" id="ARBA00022645"/>
    </source>
</evidence>
<name>A0A1Y6LZ73_ZYMTR</name>
<dbReference type="Gene3D" id="3.40.50.1820">
    <property type="entry name" value="alpha/beta hydrolase"/>
    <property type="match status" value="1"/>
</dbReference>
<organism evidence="8 9">
    <name type="scientific">Zymoseptoria tritici ST99CH_1A5</name>
    <dbReference type="NCBI Taxonomy" id="1276529"/>
    <lineage>
        <taxon>Eukaryota</taxon>
        <taxon>Fungi</taxon>
        <taxon>Dikarya</taxon>
        <taxon>Ascomycota</taxon>
        <taxon>Pezizomycotina</taxon>
        <taxon>Dothideomycetes</taxon>
        <taxon>Dothideomycetidae</taxon>
        <taxon>Mycosphaerellales</taxon>
        <taxon>Mycosphaerellaceae</taxon>
        <taxon>Zymoseptoria</taxon>
    </lineage>
</organism>
<evidence type="ECO:0000313" key="8">
    <source>
        <dbReference type="EMBL" id="SMY29703.1"/>
    </source>
</evidence>
<keyword evidence="6" id="KW-0732">Signal</keyword>
<dbReference type="InterPro" id="IPR029058">
    <property type="entry name" value="AB_hydrolase_fold"/>
</dbReference>
<evidence type="ECO:0000256" key="4">
    <source>
        <dbReference type="ARBA" id="ARBA00022801"/>
    </source>
</evidence>
<gene>
    <name evidence="8" type="ORF">ZT1A5_G11152</name>
</gene>
<dbReference type="Pfam" id="PF00450">
    <property type="entry name" value="Peptidase_S10"/>
    <property type="match status" value="1"/>
</dbReference>
<keyword evidence="5" id="KW-0325">Glycoprotein</keyword>
<evidence type="ECO:0000256" key="7">
    <source>
        <dbReference type="SAM" id="MobiDB-lite"/>
    </source>
</evidence>
<dbReference type="AlphaFoldDB" id="A0A1Y6LZ73"/>
<dbReference type="GO" id="GO:0004185">
    <property type="term" value="F:serine-type carboxypeptidase activity"/>
    <property type="evidence" value="ECO:0007669"/>
    <property type="project" value="UniProtKB-UniRule"/>
</dbReference>
<feature type="signal peptide" evidence="6">
    <location>
        <begin position="1"/>
        <end position="22"/>
    </location>
</feature>
<reference evidence="8 9" key="1">
    <citation type="submission" date="2016-10" db="EMBL/GenBank/DDBJ databases">
        <authorList>
            <person name="Varghese N."/>
        </authorList>
    </citation>
    <scope>NUCLEOTIDE SEQUENCE [LARGE SCALE GENOMIC DNA]</scope>
</reference>
<dbReference type="InterPro" id="IPR001563">
    <property type="entry name" value="Peptidase_S10"/>
</dbReference>
<dbReference type="GO" id="GO:0006508">
    <property type="term" value="P:proteolysis"/>
    <property type="evidence" value="ECO:0007669"/>
    <property type="project" value="UniProtKB-KW"/>
</dbReference>
<accession>A0A1Y6LZ73</accession>
<evidence type="ECO:0000256" key="5">
    <source>
        <dbReference type="ARBA" id="ARBA00023180"/>
    </source>
</evidence>
<feature type="chain" id="PRO_5011809169" description="Carboxypeptidase" evidence="6">
    <location>
        <begin position="23"/>
        <end position="623"/>
    </location>
</feature>
<evidence type="ECO:0000256" key="3">
    <source>
        <dbReference type="ARBA" id="ARBA00022670"/>
    </source>
</evidence>
<evidence type="ECO:0000256" key="6">
    <source>
        <dbReference type="RuleBase" id="RU361156"/>
    </source>
</evidence>
<dbReference type="PANTHER" id="PTHR11802:SF131">
    <property type="entry name" value="CARBOXYPEPTIDASE"/>
    <property type="match status" value="1"/>
</dbReference>
<protein>
    <recommendedName>
        <fullName evidence="6">Carboxypeptidase</fullName>
        <ecNumber evidence="6">3.4.16.-</ecNumber>
    </recommendedName>
</protein>
<dbReference type="PANTHER" id="PTHR11802">
    <property type="entry name" value="SERINE PROTEASE FAMILY S10 SERINE CARBOXYPEPTIDASE"/>
    <property type="match status" value="1"/>
</dbReference>
<dbReference type="EMBL" id="LT882688">
    <property type="protein sequence ID" value="SMY29703.1"/>
    <property type="molecule type" value="Genomic_DNA"/>
</dbReference>
<sequence length="623" mass="67972">MLMGKFSSAAALLLASASVVSANIILPNSRHGHVKRQANFPLPAKDMKTFTTPTGVTIRYREPGKDGVCETTPGVNSYSGYIDLTPDVHTFFWFFESRRDPANDDLTLWLNGGPGSDSLIGLLEELGPCRITPELEDTLNPWSWNEVSNMLFISQPVGTGFSYSTAEEGSLTNGTNQFVPVGQPGYEHPTGVWAIPDININTTDLAAVAVWHTLQAFLEGLPSLEGNRAGAKNFNLWTESYGGHYGPSFLSYFQEQNAKIVDGSVPGYKLNFKTLGIINGIIDEYTQAPSYPQMAVNNTYGIKAYNDTVYNYANFALNMPGGCLEQIADCVYVAADLQGQNVGKISIDASKDPVVHTVCASAASMCRDSVEGVYYRLGDRGTYDIRHPGVYPNFDDPTPPDFGDWLQLDRVKAALGVTLNHTKSNSEITYNFASTGDFIYTNFVADLSDIIDSGVRVGLFYGDADYICNWIGGETVSQEVGYKDQAAFNASGYVPFMWNGTRFGDTREYGNYSFTRVLESGHEIPFYQPQASLAFFKRMLDGVDIATGLVDITANYSTVGDDESTYQEPFEPLPKTEEWGAYSTSLIASYYSNANIPNPEAATHAPAVPTTTTGSVPAMATSM</sequence>
<keyword evidence="2 6" id="KW-0121">Carboxypeptidase</keyword>